<dbReference type="PROSITE" id="PS00108">
    <property type="entry name" value="PROTEIN_KINASE_ST"/>
    <property type="match status" value="1"/>
</dbReference>
<comment type="catalytic activity">
    <reaction evidence="8">
        <text>L-threonyl-[protein] + ATP = O-phospho-L-threonyl-[protein] + ADP + H(+)</text>
        <dbReference type="Rhea" id="RHEA:46608"/>
        <dbReference type="Rhea" id="RHEA-COMP:11060"/>
        <dbReference type="Rhea" id="RHEA-COMP:11605"/>
        <dbReference type="ChEBI" id="CHEBI:15378"/>
        <dbReference type="ChEBI" id="CHEBI:30013"/>
        <dbReference type="ChEBI" id="CHEBI:30616"/>
        <dbReference type="ChEBI" id="CHEBI:61977"/>
        <dbReference type="ChEBI" id="CHEBI:456216"/>
        <dbReference type="EC" id="2.7.11.22"/>
    </reaction>
</comment>
<sequence>MENVTDVKLPNNPSTSTNPAKSLSCNVNLYNGFVQAADVPSLDNYRKLEKIGEGTYGIVYKAKHLPTGNMVALKKVRLDSDPEVGVPSTTIREISLLKEIANPKIISLLDEVICFKAIYLIFEYLDCDLKKYMDDNPGGLNPALVKSYMHQLLQGLHYCHVRRVMHRDLKPQNLLLDTKGNIKIADFGLAREFTLPTRAYTHEVITLWYRAPEVLLGLSVYLGSVDIWSLACIFIEMATGRPLFPGDSEIDQLFRMFRTLGTPSELTWPGVSSLPDYKMTFPKWYPQDLKSMFQNHLDPSGIDLLENLLIFHPPKRLTAKEALERPYFKDVQLVKPKNVYPNENLP</sequence>
<evidence type="ECO:0000256" key="6">
    <source>
        <dbReference type="ARBA" id="ARBA00022777"/>
    </source>
</evidence>
<reference evidence="15" key="3">
    <citation type="submission" date="2015-06" db="UniProtKB">
        <authorList>
            <consortium name="EnsemblMetazoa"/>
        </authorList>
    </citation>
    <scope>IDENTIFICATION</scope>
</reference>
<dbReference type="GO" id="GO:0005737">
    <property type="term" value="C:cytoplasm"/>
    <property type="evidence" value="ECO:0000318"/>
    <property type="project" value="GO_Central"/>
</dbReference>
<keyword evidence="7 10" id="KW-0067">ATP-binding</keyword>
<accession>T1FMU6</accession>
<organism evidence="15 16">
    <name type="scientific">Helobdella robusta</name>
    <name type="common">Californian leech</name>
    <dbReference type="NCBI Taxonomy" id="6412"/>
    <lineage>
        <taxon>Eukaryota</taxon>
        <taxon>Metazoa</taxon>
        <taxon>Spiralia</taxon>
        <taxon>Lophotrochozoa</taxon>
        <taxon>Annelida</taxon>
        <taxon>Clitellata</taxon>
        <taxon>Hirudinea</taxon>
        <taxon>Rhynchobdellida</taxon>
        <taxon>Glossiphoniidae</taxon>
        <taxon>Helobdella</taxon>
    </lineage>
</organism>
<dbReference type="GO" id="GO:0005634">
    <property type="term" value="C:nucleus"/>
    <property type="evidence" value="ECO:0000318"/>
    <property type="project" value="GO_Central"/>
</dbReference>
<dbReference type="GO" id="GO:0005524">
    <property type="term" value="F:ATP binding"/>
    <property type="evidence" value="ECO:0007669"/>
    <property type="project" value="UniProtKB-UniRule"/>
</dbReference>
<dbReference type="STRING" id="6412.T1FMU6"/>
<feature type="region of interest" description="Disordered" evidence="12">
    <location>
        <begin position="1"/>
        <end position="20"/>
    </location>
</feature>
<keyword evidence="16" id="KW-1185">Reference proteome</keyword>
<dbReference type="InParanoid" id="T1FMU6"/>
<reference evidence="14 16" key="2">
    <citation type="journal article" date="2013" name="Nature">
        <title>Insights into bilaterian evolution from three spiralian genomes.</title>
        <authorList>
            <person name="Simakov O."/>
            <person name="Marletaz F."/>
            <person name="Cho S.J."/>
            <person name="Edsinger-Gonzales E."/>
            <person name="Havlak P."/>
            <person name="Hellsten U."/>
            <person name="Kuo D.H."/>
            <person name="Larsson T."/>
            <person name="Lv J."/>
            <person name="Arendt D."/>
            <person name="Savage R."/>
            <person name="Osoegawa K."/>
            <person name="de Jong P."/>
            <person name="Grimwood J."/>
            <person name="Chapman J.A."/>
            <person name="Shapiro H."/>
            <person name="Aerts A."/>
            <person name="Otillar R.P."/>
            <person name="Terry A.Y."/>
            <person name="Boore J.L."/>
            <person name="Grigoriev I.V."/>
            <person name="Lindberg D.R."/>
            <person name="Seaver E.C."/>
            <person name="Weisblat D.A."/>
            <person name="Putnam N.H."/>
            <person name="Rokhsar D.S."/>
        </authorList>
    </citation>
    <scope>NUCLEOTIDE SEQUENCE</scope>
</reference>
<evidence type="ECO:0000256" key="1">
    <source>
        <dbReference type="ARBA" id="ARBA00006485"/>
    </source>
</evidence>
<comment type="similarity">
    <text evidence="1">Belongs to the protein kinase superfamily. CMGC Ser/Thr protein kinase family. CDC2/CDKX subfamily.</text>
</comment>
<evidence type="ECO:0000256" key="3">
    <source>
        <dbReference type="ARBA" id="ARBA00022527"/>
    </source>
</evidence>
<keyword evidence="5 10" id="KW-0547">Nucleotide-binding</keyword>
<evidence type="ECO:0000259" key="13">
    <source>
        <dbReference type="PROSITE" id="PS50011"/>
    </source>
</evidence>
<dbReference type="PROSITE" id="PS50011">
    <property type="entry name" value="PROTEIN_KINASE_DOM"/>
    <property type="match status" value="1"/>
</dbReference>
<dbReference type="PANTHER" id="PTHR24056:SF254">
    <property type="entry name" value="CYCLIN-DEPENDENT KINASE 2"/>
    <property type="match status" value="1"/>
</dbReference>
<feature type="domain" description="Protein kinase" evidence="13">
    <location>
        <begin position="45"/>
        <end position="328"/>
    </location>
</feature>
<evidence type="ECO:0000313" key="14">
    <source>
        <dbReference type="EMBL" id="ESO07309.1"/>
    </source>
</evidence>
<proteinExistence type="inferred from homology"/>
<keyword evidence="6" id="KW-0418">Kinase</keyword>
<dbReference type="FunFam" id="3.30.200.20:FF:000375">
    <property type="entry name" value="Cell division related protein kinase 2"/>
    <property type="match status" value="1"/>
</dbReference>
<dbReference type="CTD" id="20210145"/>
<protein>
    <recommendedName>
        <fullName evidence="2">cyclin-dependent kinase</fullName>
        <ecNumber evidence="2">2.7.11.22</ecNumber>
    </recommendedName>
</protein>
<evidence type="ECO:0000256" key="9">
    <source>
        <dbReference type="ARBA" id="ARBA00048367"/>
    </source>
</evidence>
<dbReference type="InterPro" id="IPR008271">
    <property type="entry name" value="Ser/Thr_kinase_AS"/>
</dbReference>
<dbReference type="SMART" id="SM00220">
    <property type="entry name" value="S_TKc"/>
    <property type="match status" value="1"/>
</dbReference>
<feature type="binding site" evidence="10">
    <location>
        <position position="74"/>
    </location>
    <ligand>
        <name>ATP</name>
        <dbReference type="ChEBI" id="CHEBI:30616"/>
    </ligand>
</feature>
<dbReference type="OrthoDB" id="1732493at2759"/>
<dbReference type="GO" id="GO:0030332">
    <property type="term" value="F:cyclin binding"/>
    <property type="evidence" value="ECO:0000318"/>
    <property type="project" value="GO_Central"/>
</dbReference>
<dbReference type="HOGENOM" id="CLU_000288_181_1_1"/>
<dbReference type="Gene3D" id="3.30.200.20">
    <property type="entry name" value="Phosphorylase Kinase, domain 1"/>
    <property type="match status" value="1"/>
</dbReference>
<name>T1FMU6_HELRO</name>
<dbReference type="InterPro" id="IPR011009">
    <property type="entry name" value="Kinase-like_dom_sf"/>
</dbReference>
<dbReference type="SUPFAM" id="SSF56112">
    <property type="entry name" value="Protein kinase-like (PK-like)"/>
    <property type="match status" value="1"/>
</dbReference>
<dbReference type="GO" id="GO:0090068">
    <property type="term" value="P:positive regulation of cell cycle process"/>
    <property type="evidence" value="ECO:0007669"/>
    <property type="project" value="UniProtKB-ARBA"/>
</dbReference>
<keyword evidence="3 11" id="KW-0723">Serine/threonine-protein kinase</keyword>
<dbReference type="RefSeq" id="XP_009014687.1">
    <property type="nucleotide sequence ID" value="XM_009016439.1"/>
</dbReference>
<evidence type="ECO:0000256" key="12">
    <source>
        <dbReference type="SAM" id="MobiDB-lite"/>
    </source>
</evidence>
<dbReference type="GeneID" id="20210145"/>
<dbReference type="GO" id="GO:0000307">
    <property type="term" value="C:cyclin-dependent protein kinase holoenzyme complex"/>
    <property type="evidence" value="ECO:0000318"/>
    <property type="project" value="GO_Central"/>
</dbReference>
<evidence type="ECO:0000313" key="16">
    <source>
        <dbReference type="Proteomes" id="UP000015101"/>
    </source>
</evidence>
<dbReference type="GO" id="GO:0010468">
    <property type="term" value="P:regulation of gene expression"/>
    <property type="evidence" value="ECO:0000318"/>
    <property type="project" value="GO_Central"/>
</dbReference>
<evidence type="ECO:0000256" key="8">
    <source>
        <dbReference type="ARBA" id="ARBA00047811"/>
    </source>
</evidence>
<dbReference type="OMA" id="WSLACIY"/>
<evidence type="ECO:0000256" key="4">
    <source>
        <dbReference type="ARBA" id="ARBA00022679"/>
    </source>
</evidence>
<dbReference type="Gene3D" id="1.10.510.10">
    <property type="entry name" value="Transferase(Phosphotransferase) domain 1"/>
    <property type="match status" value="1"/>
</dbReference>
<dbReference type="PROSITE" id="PS00107">
    <property type="entry name" value="PROTEIN_KINASE_ATP"/>
    <property type="match status" value="1"/>
</dbReference>
<dbReference type="InterPro" id="IPR050108">
    <property type="entry name" value="CDK"/>
</dbReference>
<dbReference type="PANTHER" id="PTHR24056">
    <property type="entry name" value="CELL DIVISION PROTEIN KINASE"/>
    <property type="match status" value="1"/>
</dbReference>
<dbReference type="GO" id="GO:0010389">
    <property type="term" value="P:regulation of G2/M transition of mitotic cell cycle"/>
    <property type="evidence" value="ECO:0000318"/>
    <property type="project" value="GO_Central"/>
</dbReference>
<dbReference type="eggNOG" id="KOG0594">
    <property type="taxonomic scope" value="Eukaryota"/>
</dbReference>
<evidence type="ECO:0000256" key="5">
    <source>
        <dbReference type="ARBA" id="ARBA00022741"/>
    </source>
</evidence>
<dbReference type="GO" id="GO:0007165">
    <property type="term" value="P:signal transduction"/>
    <property type="evidence" value="ECO:0000318"/>
    <property type="project" value="GO_Central"/>
</dbReference>
<dbReference type="InterPro" id="IPR000719">
    <property type="entry name" value="Prot_kinase_dom"/>
</dbReference>
<evidence type="ECO:0000256" key="2">
    <source>
        <dbReference type="ARBA" id="ARBA00012425"/>
    </source>
</evidence>
<dbReference type="Proteomes" id="UP000015101">
    <property type="component" value="Unassembled WGS sequence"/>
</dbReference>
<dbReference type="GO" id="GO:0051446">
    <property type="term" value="P:positive regulation of meiotic cell cycle"/>
    <property type="evidence" value="ECO:0007669"/>
    <property type="project" value="UniProtKB-ARBA"/>
</dbReference>
<dbReference type="Pfam" id="PF00069">
    <property type="entry name" value="Pkinase"/>
    <property type="match status" value="1"/>
</dbReference>
<dbReference type="EC" id="2.7.11.22" evidence="2"/>
<dbReference type="FunFam" id="1.10.510.10:FF:000706">
    <property type="entry name" value="Cyclin-dependent kinase 1"/>
    <property type="match status" value="1"/>
</dbReference>
<dbReference type="GO" id="GO:0004693">
    <property type="term" value="F:cyclin-dependent protein serine/threonine kinase activity"/>
    <property type="evidence" value="ECO:0000318"/>
    <property type="project" value="GO_Central"/>
</dbReference>
<feature type="compositionally biased region" description="Polar residues" evidence="12">
    <location>
        <begin position="11"/>
        <end position="20"/>
    </location>
</feature>
<evidence type="ECO:0000256" key="11">
    <source>
        <dbReference type="RuleBase" id="RU000304"/>
    </source>
</evidence>
<reference evidence="16" key="1">
    <citation type="submission" date="2012-12" db="EMBL/GenBank/DDBJ databases">
        <authorList>
            <person name="Hellsten U."/>
            <person name="Grimwood J."/>
            <person name="Chapman J.A."/>
            <person name="Shapiro H."/>
            <person name="Aerts A."/>
            <person name="Otillar R.P."/>
            <person name="Terry A.Y."/>
            <person name="Boore J.L."/>
            <person name="Simakov O."/>
            <person name="Marletaz F."/>
            <person name="Cho S.-J."/>
            <person name="Edsinger-Gonzales E."/>
            <person name="Havlak P."/>
            <person name="Kuo D.-H."/>
            <person name="Larsson T."/>
            <person name="Lv J."/>
            <person name="Arendt D."/>
            <person name="Savage R."/>
            <person name="Osoegawa K."/>
            <person name="de Jong P."/>
            <person name="Lindberg D.R."/>
            <person name="Seaver E.C."/>
            <person name="Weisblat D.A."/>
            <person name="Putnam N.H."/>
            <person name="Grigoriev I.V."/>
            <person name="Rokhsar D.S."/>
        </authorList>
    </citation>
    <scope>NUCLEOTIDE SEQUENCE</scope>
</reference>
<dbReference type="EMBL" id="KB096222">
    <property type="protein sequence ID" value="ESO07309.1"/>
    <property type="molecule type" value="Genomic_DNA"/>
</dbReference>
<dbReference type="EnsemblMetazoa" id="HelroT185461">
    <property type="protein sequence ID" value="HelroP185461"/>
    <property type="gene ID" value="HelroG185461"/>
</dbReference>
<keyword evidence="4" id="KW-0808">Transferase</keyword>
<gene>
    <name evidence="15" type="primary">20210145</name>
    <name evidence="14" type="ORF">HELRODRAFT_185461</name>
</gene>
<dbReference type="EMBL" id="AMQM01003628">
    <property type="status" value="NOT_ANNOTATED_CDS"/>
    <property type="molecule type" value="Genomic_DNA"/>
</dbReference>
<comment type="catalytic activity">
    <reaction evidence="9">
        <text>L-seryl-[protein] + ATP = O-phospho-L-seryl-[protein] + ADP + H(+)</text>
        <dbReference type="Rhea" id="RHEA:17989"/>
        <dbReference type="Rhea" id="RHEA-COMP:9863"/>
        <dbReference type="Rhea" id="RHEA-COMP:11604"/>
        <dbReference type="ChEBI" id="CHEBI:15378"/>
        <dbReference type="ChEBI" id="CHEBI:29999"/>
        <dbReference type="ChEBI" id="CHEBI:30616"/>
        <dbReference type="ChEBI" id="CHEBI:83421"/>
        <dbReference type="ChEBI" id="CHEBI:456216"/>
        <dbReference type="EC" id="2.7.11.22"/>
    </reaction>
</comment>
<evidence type="ECO:0000256" key="7">
    <source>
        <dbReference type="ARBA" id="ARBA00022840"/>
    </source>
</evidence>
<evidence type="ECO:0000313" key="15">
    <source>
        <dbReference type="EnsemblMetazoa" id="HelroP185461"/>
    </source>
</evidence>
<dbReference type="InterPro" id="IPR017441">
    <property type="entry name" value="Protein_kinase_ATP_BS"/>
</dbReference>
<dbReference type="KEGG" id="hro:HELRODRAFT_185461"/>
<evidence type="ECO:0000256" key="10">
    <source>
        <dbReference type="PROSITE-ProRule" id="PRU10141"/>
    </source>
</evidence>
<dbReference type="GO" id="GO:0000082">
    <property type="term" value="P:G1/S transition of mitotic cell cycle"/>
    <property type="evidence" value="ECO:0000318"/>
    <property type="project" value="GO_Central"/>
</dbReference>
<dbReference type="AlphaFoldDB" id="T1FMU6"/>